<organism evidence="2 3">
    <name type="scientific">Aurantibacter aestuarii</name>
    <dbReference type="NCBI Taxonomy" id="1266046"/>
    <lineage>
        <taxon>Bacteria</taxon>
        <taxon>Pseudomonadati</taxon>
        <taxon>Bacteroidota</taxon>
        <taxon>Flavobacteriia</taxon>
        <taxon>Flavobacteriales</taxon>
        <taxon>Flavobacteriaceae</taxon>
        <taxon>Aurantibacter</taxon>
    </lineage>
</organism>
<accession>A0A2T1N8L6</accession>
<keyword evidence="1" id="KW-0732">Signal</keyword>
<keyword evidence="3" id="KW-1185">Reference proteome</keyword>
<dbReference type="OrthoDB" id="9995284at2"/>
<dbReference type="EMBL" id="PXOQ01000009">
    <property type="protein sequence ID" value="PSG88206.1"/>
    <property type="molecule type" value="Genomic_DNA"/>
</dbReference>
<name>A0A2T1N8L6_9FLAO</name>
<evidence type="ECO:0000256" key="1">
    <source>
        <dbReference type="SAM" id="SignalP"/>
    </source>
</evidence>
<evidence type="ECO:0000313" key="2">
    <source>
        <dbReference type="EMBL" id="PSG88206.1"/>
    </source>
</evidence>
<protein>
    <submittedName>
        <fullName evidence="2">Uncharacterized protein</fullName>
    </submittedName>
</protein>
<dbReference type="RefSeq" id="WP_106463346.1">
    <property type="nucleotide sequence ID" value="NZ_PXOQ01000009.1"/>
</dbReference>
<feature type="chain" id="PRO_5015413316" evidence="1">
    <location>
        <begin position="20"/>
        <end position="147"/>
    </location>
</feature>
<sequence length="147" mass="17302">MRKFILLTVVLFLSYQTYSQSTLTPVSDWTVVTTDATDVTIYKRDVKKTDQKNDSNNLYEQYRFENNSNSDVFINWNFTMKYSNIATETVPGEENYRALYLAKNQNFIPDYFSSNEKLFFVFKSFLNNKSDAKLESCRLDNLTIKIL</sequence>
<reference evidence="2 3" key="1">
    <citation type="submission" date="2018-03" db="EMBL/GenBank/DDBJ databases">
        <title>Mesoflavibacter sp. HG37 and Mesoflavibacter sp. HG96 sp.nov., two marine bacteria isolated from seawater of Western Pacific Ocean.</title>
        <authorList>
            <person name="Cheng H."/>
            <person name="Wu Y.-H."/>
            <person name="Guo L.-L."/>
            <person name="Xu X.-W."/>
        </authorList>
    </citation>
    <scope>NUCLEOTIDE SEQUENCE [LARGE SCALE GENOMIC DNA]</scope>
    <source>
        <strain evidence="2 3">KCTC 32269</strain>
    </source>
</reference>
<feature type="signal peptide" evidence="1">
    <location>
        <begin position="1"/>
        <end position="19"/>
    </location>
</feature>
<comment type="caution">
    <text evidence="2">The sequence shown here is derived from an EMBL/GenBank/DDBJ whole genome shotgun (WGS) entry which is preliminary data.</text>
</comment>
<dbReference type="AlphaFoldDB" id="A0A2T1N8L6"/>
<proteinExistence type="predicted"/>
<dbReference type="Proteomes" id="UP000238426">
    <property type="component" value="Unassembled WGS sequence"/>
</dbReference>
<evidence type="ECO:0000313" key="3">
    <source>
        <dbReference type="Proteomes" id="UP000238426"/>
    </source>
</evidence>
<gene>
    <name evidence="2" type="ORF">C7H52_07830</name>
</gene>